<reference evidence="5 6" key="1">
    <citation type="submission" date="2017-09" db="EMBL/GenBank/DDBJ databases">
        <authorList>
            <person name="Ehlers B."/>
            <person name="Leendertz F.H."/>
        </authorList>
    </citation>
    <scope>NUCLEOTIDE SEQUENCE [LARGE SCALE GENOMIC DNA]</scope>
    <source>
        <strain evidence="5 6">USBA 140</strain>
    </source>
</reference>
<protein>
    <submittedName>
        <fullName evidence="5">Transcriptional regulator, MarR family</fullName>
    </submittedName>
</protein>
<evidence type="ECO:0000313" key="6">
    <source>
        <dbReference type="Proteomes" id="UP000219621"/>
    </source>
</evidence>
<keyword evidence="6" id="KW-1185">Reference proteome</keyword>
<sequence length="169" mass="18565">MRPMTKDIPTSAQVDPARYYAAPEDSPGFLLWLVSTTWRRQVEAALAPLGLTHPQFVTLAGIGWLTRAGDPVSQAALGRHVRLDPNTMSQILRGLEKRGLIHRNTGRDTRAKNPSLSEEGARLVAAAVPLVEAVDARFFRPMCGGQRMMEASLERLLEVAEGRDEPPAE</sequence>
<dbReference type="GO" id="GO:0003700">
    <property type="term" value="F:DNA-binding transcription factor activity"/>
    <property type="evidence" value="ECO:0007669"/>
    <property type="project" value="InterPro"/>
</dbReference>
<dbReference type="PANTHER" id="PTHR33164:SF64">
    <property type="entry name" value="TRANSCRIPTIONAL REGULATOR SLYA"/>
    <property type="match status" value="1"/>
</dbReference>
<evidence type="ECO:0000259" key="4">
    <source>
        <dbReference type="PROSITE" id="PS50995"/>
    </source>
</evidence>
<dbReference type="InterPro" id="IPR000835">
    <property type="entry name" value="HTH_MarR-typ"/>
</dbReference>
<dbReference type="InterPro" id="IPR036390">
    <property type="entry name" value="WH_DNA-bd_sf"/>
</dbReference>
<keyword evidence="3" id="KW-0804">Transcription</keyword>
<dbReference type="Gene3D" id="1.10.10.10">
    <property type="entry name" value="Winged helix-like DNA-binding domain superfamily/Winged helix DNA-binding domain"/>
    <property type="match status" value="1"/>
</dbReference>
<proteinExistence type="predicted"/>
<gene>
    <name evidence="5" type="ORF">SAMN05421508_101679</name>
</gene>
<feature type="domain" description="HTH marR-type" evidence="4">
    <location>
        <begin position="24"/>
        <end position="162"/>
    </location>
</feature>
<keyword evidence="2" id="KW-0238">DNA-binding</keyword>
<dbReference type="SUPFAM" id="SSF46785">
    <property type="entry name" value="Winged helix' DNA-binding domain"/>
    <property type="match status" value="1"/>
</dbReference>
<dbReference type="PANTHER" id="PTHR33164">
    <property type="entry name" value="TRANSCRIPTIONAL REGULATOR, MARR FAMILY"/>
    <property type="match status" value="1"/>
</dbReference>
<dbReference type="GO" id="GO:0003677">
    <property type="term" value="F:DNA binding"/>
    <property type="evidence" value="ECO:0007669"/>
    <property type="project" value="UniProtKB-KW"/>
</dbReference>
<accession>A0A286G6K4</accession>
<dbReference type="AlphaFoldDB" id="A0A286G6K4"/>
<dbReference type="Proteomes" id="UP000219621">
    <property type="component" value="Unassembled WGS sequence"/>
</dbReference>
<keyword evidence="1" id="KW-0805">Transcription regulation</keyword>
<dbReference type="EMBL" id="OCNJ01000001">
    <property type="protein sequence ID" value="SOD90836.1"/>
    <property type="molecule type" value="Genomic_DNA"/>
</dbReference>
<dbReference type="SMART" id="SM00347">
    <property type="entry name" value="HTH_MARR"/>
    <property type="match status" value="1"/>
</dbReference>
<evidence type="ECO:0000256" key="3">
    <source>
        <dbReference type="ARBA" id="ARBA00023163"/>
    </source>
</evidence>
<evidence type="ECO:0000256" key="1">
    <source>
        <dbReference type="ARBA" id="ARBA00023015"/>
    </source>
</evidence>
<name>A0A286G6K4_9PROT</name>
<dbReference type="InterPro" id="IPR039422">
    <property type="entry name" value="MarR/SlyA-like"/>
</dbReference>
<dbReference type="InterPro" id="IPR036388">
    <property type="entry name" value="WH-like_DNA-bd_sf"/>
</dbReference>
<dbReference type="GO" id="GO:0006950">
    <property type="term" value="P:response to stress"/>
    <property type="evidence" value="ECO:0007669"/>
    <property type="project" value="TreeGrafter"/>
</dbReference>
<evidence type="ECO:0000313" key="5">
    <source>
        <dbReference type="EMBL" id="SOD90836.1"/>
    </source>
</evidence>
<evidence type="ECO:0000256" key="2">
    <source>
        <dbReference type="ARBA" id="ARBA00023125"/>
    </source>
</evidence>
<dbReference type="Pfam" id="PF01047">
    <property type="entry name" value="MarR"/>
    <property type="match status" value="1"/>
</dbReference>
<dbReference type="PROSITE" id="PS50995">
    <property type="entry name" value="HTH_MARR_2"/>
    <property type="match status" value="1"/>
</dbReference>
<organism evidence="5 6">
    <name type="scientific">Caenispirillum bisanense</name>
    <dbReference type="NCBI Taxonomy" id="414052"/>
    <lineage>
        <taxon>Bacteria</taxon>
        <taxon>Pseudomonadati</taxon>
        <taxon>Pseudomonadota</taxon>
        <taxon>Alphaproteobacteria</taxon>
        <taxon>Rhodospirillales</taxon>
        <taxon>Novispirillaceae</taxon>
        <taxon>Caenispirillum</taxon>
    </lineage>
</organism>